<organism evidence="5 6">
    <name type="scientific">Fonsecaea pedrosoi CBS 271.37</name>
    <dbReference type="NCBI Taxonomy" id="1442368"/>
    <lineage>
        <taxon>Eukaryota</taxon>
        <taxon>Fungi</taxon>
        <taxon>Dikarya</taxon>
        <taxon>Ascomycota</taxon>
        <taxon>Pezizomycotina</taxon>
        <taxon>Eurotiomycetes</taxon>
        <taxon>Chaetothyriomycetidae</taxon>
        <taxon>Chaetothyriales</taxon>
        <taxon>Herpotrichiellaceae</taxon>
        <taxon>Fonsecaea</taxon>
    </lineage>
</organism>
<keyword evidence="2" id="KW-0521">NADP</keyword>
<dbReference type="EMBL" id="KN846969">
    <property type="protein sequence ID" value="KIW86574.1"/>
    <property type="molecule type" value="Genomic_DNA"/>
</dbReference>
<evidence type="ECO:0008006" key="7">
    <source>
        <dbReference type="Google" id="ProtNLM"/>
    </source>
</evidence>
<dbReference type="RefSeq" id="XP_013290382.1">
    <property type="nucleotide sequence ID" value="XM_013434928.1"/>
</dbReference>
<dbReference type="PRINTS" id="PR00081">
    <property type="entry name" value="GDHRDH"/>
</dbReference>
<keyword evidence="3" id="KW-0560">Oxidoreductase</keyword>
<dbReference type="PRINTS" id="PR00080">
    <property type="entry name" value="SDRFAMILY"/>
</dbReference>
<reference evidence="5 6" key="1">
    <citation type="submission" date="2015-01" db="EMBL/GenBank/DDBJ databases">
        <title>The Genome Sequence of Fonsecaea pedrosoi CBS 271.37.</title>
        <authorList>
            <consortium name="The Broad Institute Genomics Platform"/>
            <person name="Cuomo C."/>
            <person name="de Hoog S."/>
            <person name="Gorbushina A."/>
            <person name="Stielow B."/>
            <person name="Teixiera M."/>
            <person name="Abouelleil A."/>
            <person name="Chapman S.B."/>
            <person name="Priest M."/>
            <person name="Young S.K."/>
            <person name="Wortman J."/>
            <person name="Nusbaum C."/>
            <person name="Birren B."/>
        </authorList>
    </citation>
    <scope>NUCLEOTIDE SEQUENCE [LARGE SCALE GENOMIC DNA]</scope>
    <source>
        <strain evidence="5 6">CBS 271.37</strain>
    </source>
</reference>
<dbReference type="GO" id="GO:0016491">
    <property type="term" value="F:oxidoreductase activity"/>
    <property type="evidence" value="ECO:0007669"/>
    <property type="project" value="UniProtKB-KW"/>
</dbReference>
<protein>
    <recommendedName>
        <fullName evidence="7">3-alpha-hydroxysteroid dehydrogenase</fullName>
    </recommendedName>
</protein>
<proteinExistence type="inferred from homology"/>
<evidence type="ECO:0000256" key="1">
    <source>
        <dbReference type="ARBA" id="ARBA00006484"/>
    </source>
</evidence>
<dbReference type="Proteomes" id="UP000053029">
    <property type="component" value="Unassembled WGS sequence"/>
</dbReference>
<dbReference type="PANTHER" id="PTHR24321">
    <property type="entry name" value="DEHYDROGENASES, SHORT CHAIN"/>
    <property type="match status" value="1"/>
</dbReference>
<dbReference type="Gene3D" id="3.40.50.720">
    <property type="entry name" value="NAD(P)-binding Rossmann-like Domain"/>
    <property type="match status" value="1"/>
</dbReference>
<name>A0A0D2HQ53_9EURO</name>
<dbReference type="Pfam" id="PF00106">
    <property type="entry name" value="adh_short"/>
    <property type="match status" value="1"/>
</dbReference>
<evidence type="ECO:0000256" key="4">
    <source>
        <dbReference type="RuleBase" id="RU000363"/>
    </source>
</evidence>
<dbReference type="STRING" id="1442368.A0A0D2HQ53"/>
<sequence>MGRLDGTVSIITGGARGMGASHVRGFVAEGGKVVIGDVLENEGQTLAAELGDSARFARLDVTSDESWRHIIALTERDFGPVDILINNAGVVLWKPLGATSTEEFKRVVDIDLVGPFIGTREVVPSIKKTGRGGVIINVSSTAGLQGFAYTSSYVAAKWGLRGLTKANALELAQDNIRVVSVHPGAVETPMTKKVTPESYSQQPIPRMGKTDEVTSLMVYLAASATFSTGSEFVIDGGALLGPIVKVPLESE</sequence>
<evidence type="ECO:0000256" key="3">
    <source>
        <dbReference type="ARBA" id="ARBA00023002"/>
    </source>
</evidence>
<dbReference type="PANTHER" id="PTHR24321:SF8">
    <property type="entry name" value="ESTRADIOL 17-BETA-DEHYDROGENASE 8-RELATED"/>
    <property type="match status" value="1"/>
</dbReference>
<accession>A0A0D2HQ53</accession>
<dbReference type="GeneID" id="25301462"/>
<gene>
    <name evidence="5" type="ORF">Z517_01972</name>
</gene>
<comment type="similarity">
    <text evidence="1 4">Belongs to the short-chain dehydrogenases/reductases (SDR) family.</text>
</comment>
<dbReference type="SUPFAM" id="SSF51735">
    <property type="entry name" value="NAD(P)-binding Rossmann-fold domains"/>
    <property type="match status" value="1"/>
</dbReference>
<dbReference type="InterPro" id="IPR036291">
    <property type="entry name" value="NAD(P)-bd_dom_sf"/>
</dbReference>
<dbReference type="FunFam" id="3.40.50.720:FF:000084">
    <property type="entry name" value="Short-chain dehydrogenase reductase"/>
    <property type="match status" value="1"/>
</dbReference>
<evidence type="ECO:0000313" key="6">
    <source>
        <dbReference type="Proteomes" id="UP000053029"/>
    </source>
</evidence>
<dbReference type="HOGENOM" id="CLU_010194_1_0_1"/>
<dbReference type="AlphaFoldDB" id="A0A0D2HQ53"/>
<evidence type="ECO:0000313" key="5">
    <source>
        <dbReference type="EMBL" id="KIW86574.1"/>
    </source>
</evidence>
<dbReference type="VEuPathDB" id="FungiDB:Z517_01972"/>
<keyword evidence="6" id="KW-1185">Reference proteome</keyword>
<dbReference type="InterPro" id="IPR002347">
    <property type="entry name" value="SDR_fam"/>
</dbReference>
<evidence type="ECO:0000256" key="2">
    <source>
        <dbReference type="ARBA" id="ARBA00022857"/>
    </source>
</evidence>